<reference evidence="1" key="1">
    <citation type="submission" date="2020-07" db="EMBL/GenBank/DDBJ databases">
        <title>Huge and variable diversity of episymbiotic CPR bacteria and DPANN archaea in groundwater ecosystems.</title>
        <authorList>
            <person name="He C.Y."/>
            <person name="Keren R."/>
            <person name="Whittaker M."/>
            <person name="Farag I.F."/>
            <person name="Doudna J."/>
            <person name="Cate J.H.D."/>
            <person name="Banfield J.F."/>
        </authorList>
    </citation>
    <scope>NUCLEOTIDE SEQUENCE</scope>
    <source>
        <strain evidence="1">NC_groundwater_672_Ag_B-0.1um_62_36</strain>
    </source>
</reference>
<proteinExistence type="predicted"/>
<name>A0A932CQN2_UNCTE</name>
<gene>
    <name evidence="1" type="ORF">HYY20_12950</name>
</gene>
<comment type="caution">
    <text evidence="1">The sequence shown here is derived from an EMBL/GenBank/DDBJ whole genome shotgun (WGS) entry which is preliminary data.</text>
</comment>
<organism evidence="1 2">
    <name type="scientific">Tectimicrobiota bacterium</name>
    <dbReference type="NCBI Taxonomy" id="2528274"/>
    <lineage>
        <taxon>Bacteria</taxon>
        <taxon>Pseudomonadati</taxon>
        <taxon>Nitrospinota/Tectimicrobiota group</taxon>
        <taxon>Candidatus Tectimicrobiota</taxon>
    </lineage>
</organism>
<protein>
    <submittedName>
        <fullName evidence="1">Uncharacterized protein</fullName>
    </submittedName>
</protein>
<dbReference type="EMBL" id="JACPRF010000394">
    <property type="protein sequence ID" value="MBI2877775.1"/>
    <property type="molecule type" value="Genomic_DNA"/>
</dbReference>
<evidence type="ECO:0000313" key="2">
    <source>
        <dbReference type="Proteomes" id="UP000769766"/>
    </source>
</evidence>
<sequence>MLLYRPSPFASPAPGLRLKEGAPPILRPTKEEVAVFLEEARRLLDRNWAAQAALLGAGPYSLKWLEGKHFLLAGATGPGLGCALATAALNLLGEGGSLTVIARDLTRSVGYETGVAMQQRAEAAGLGSRFHWLNDGLALEGEGLEKIVSTLQEAGADQVVYINTVAAASSGLLPGYPPVFVKDVDEEGLFQWQLTPLSERSIEATKFIMGTMAVQFPHELERAGIRVAATAFADWRGSLDRCSRDPDAAEYGRQGAYSTSLHLPKEVLQEATALAYGSGRVVLDLFLPIMRTRALAFIPGGTAMSYIYDQLMKREGIRRVEIPELALAMLDRIGKALDRTDDNPFPRLDAHEASLDLWFYEVVSRLNDDENSAFYFRRWIEGR</sequence>
<dbReference type="AlphaFoldDB" id="A0A932CQN2"/>
<dbReference type="Proteomes" id="UP000769766">
    <property type="component" value="Unassembled WGS sequence"/>
</dbReference>
<accession>A0A932CQN2</accession>
<evidence type="ECO:0000313" key="1">
    <source>
        <dbReference type="EMBL" id="MBI2877775.1"/>
    </source>
</evidence>